<dbReference type="InterPro" id="IPR001155">
    <property type="entry name" value="OxRdtase_FMN_N"/>
</dbReference>
<gene>
    <name evidence="12" type="ORF">WCD74_06325</name>
</gene>
<accession>A0ABU8ML42</accession>
<evidence type="ECO:0000259" key="11">
    <source>
        <dbReference type="PROSITE" id="PS50206"/>
    </source>
</evidence>
<keyword evidence="6" id="KW-0479">Metal-binding</keyword>
<dbReference type="InterPro" id="IPR051793">
    <property type="entry name" value="NADH:flavin_oxidoreductase"/>
</dbReference>
<dbReference type="PROSITE" id="PS50206">
    <property type="entry name" value="RHODANESE_3"/>
    <property type="match status" value="1"/>
</dbReference>
<comment type="cofactor">
    <cofactor evidence="1">
        <name>FMN</name>
        <dbReference type="ChEBI" id="CHEBI:58210"/>
    </cofactor>
</comment>
<comment type="cofactor">
    <cofactor evidence="2">
        <name>[4Fe-4S] cluster</name>
        <dbReference type="ChEBI" id="CHEBI:49883"/>
    </cofactor>
</comment>
<evidence type="ECO:0000313" key="12">
    <source>
        <dbReference type="EMBL" id="MEJ2867375.1"/>
    </source>
</evidence>
<feature type="region of interest" description="Disordered" evidence="10">
    <location>
        <begin position="447"/>
        <end position="487"/>
    </location>
</feature>
<keyword evidence="13" id="KW-1185">Reference proteome</keyword>
<dbReference type="PRINTS" id="PR00368">
    <property type="entry name" value="FADPNR"/>
</dbReference>
<dbReference type="PRINTS" id="PR00411">
    <property type="entry name" value="PNDRDTASEI"/>
</dbReference>
<evidence type="ECO:0000256" key="8">
    <source>
        <dbReference type="ARBA" id="ARBA00023004"/>
    </source>
</evidence>
<proteinExistence type="inferred from homology"/>
<organism evidence="12 13">
    <name type="scientific">Actinomycetospora aurantiaca</name>
    <dbReference type="NCBI Taxonomy" id="3129233"/>
    <lineage>
        <taxon>Bacteria</taxon>
        <taxon>Bacillati</taxon>
        <taxon>Actinomycetota</taxon>
        <taxon>Actinomycetes</taxon>
        <taxon>Pseudonocardiales</taxon>
        <taxon>Pseudonocardiaceae</taxon>
        <taxon>Actinomycetospora</taxon>
    </lineage>
</organism>
<evidence type="ECO:0000256" key="6">
    <source>
        <dbReference type="ARBA" id="ARBA00022723"/>
    </source>
</evidence>
<sequence length="656" mass="67641">MLGEPIRVGRQVVRNRIVFPAHLTNAAEDNRPSAQHAAYYAARAQGGAGLVIVEEQALDRPYEKAVLGTDPAVVPGYRAITDAVHAHGAVVLAQVGHNGAQSSSLYARTVVEAPSPVPDPMFREVPVALDDAGIARVVEGFATVARHCVAGGFDGVEIQGSQASLVRQFLSPLTNHRTDRYGDGVLFLREVLAAVRAEVGGGILGVRLQGDEGLDGGLTAADAARVAARIADLVDVVNTAVGVATVTLPLIEPPMGVPAGYAEPVPSAVRAALAGTGIPVIGVGRYTTPEQAERALSSGACDLVGVVRGQIADPSFATKALAGRRVRHCIGCNQECIAAVGLNRRLGCVVNPDAGRESVPVPAPGPRRRVLVVGGGPAGLAAAAEAAERGHDVDLVERSDRLGGRLALAAAAPERGELALAVADLARRCRDAGVRISLRTDARELRDAGSGAADPAWCRTREEEVGGPDGGPPRQLRDAGSGAADPAWCRTREGADVVIVATGARPDPPSGTIDVTDVLTGTASPSGRVLVVDELGGPAAPSVAELLARRGARVRLMTSGMVAAEGLGPLLERERWRRRADALGIELLTDRVLLGDGILHHPTDTLEPLDADAIVHAGPAVPAEIELVGTRVGDVLAPRDAAAAIREGTDAARAVR</sequence>
<dbReference type="Gene3D" id="3.40.50.720">
    <property type="entry name" value="NAD(P)-binding Rossmann-like Domain"/>
    <property type="match status" value="1"/>
</dbReference>
<evidence type="ECO:0000256" key="7">
    <source>
        <dbReference type="ARBA" id="ARBA00023002"/>
    </source>
</evidence>
<dbReference type="InterPro" id="IPR036188">
    <property type="entry name" value="FAD/NAD-bd_sf"/>
</dbReference>
<evidence type="ECO:0000256" key="4">
    <source>
        <dbReference type="ARBA" id="ARBA00022630"/>
    </source>
</evidence>
<evidence type="ECO:0000256" key="9">
    <source>
        <dbReference type="ARBA" id="ARBA00023014"/>
    </source>
</evidence>
<evidence type="ECO:0000313" key="13">
    <source>
        <dbReference type="Proteomes" id="UP001385809"/>
    </source>
</evidence>
<dbReference type="InterPro" id="IPR013785">
    <property type="entry name" value="Aldolase_TIM"/>
</dbReference>
<dbReference type="Gene3D" id="3.50.50.60">
    <property type="entry name" value="FAD/NAD(P)-binding domain"/>
    <property type="match status" value="1"/>
</dbReference>
<dbReference type="Gene3D" id="3.20.20.70">
    <property type="entry name" value="Aldolase class I"/>
    <property type="match status" value="1"/>
</dbReference>
<dbReference type="PANTHER" id="PTHR42917">
    <property type="entry name" value="2,4-DIENOYL-COA REDUCTASE"/>
    <property type="match status" value="1"/>
</dbReference>
<reference evidence="12 13" key="1">
    <citation type="submission" date="2024-03" db="EMBL/GenBank/DDBJ databases">
        <title>Actinomycetospora sp. OC33-EN08, a novel actinomycete isolated from wild orchid (Aerides multiflora).</title>
        <authorList>
            <person name="Suriyachadkun C."/>
        </authorList>
    </citation>
    <scope>NUCLEOTIDE SEQUENCE [LARGE SCALE GENOMIC DNA]</scope>
    <source>
        <strain evidence="12 13">OC33-EN08</strain>
    </source>
</reference>
<comment type="similarity">
    <text evidence="3">In the N-terminal section; belongs to the NADH:flavin oxidoreductase/NADH oxidase family.</text>
</comment>
<evidence type="ECO:0000256" key="10">
    <source>
        <dbReference type="SAM" id="MobiDB-lite"/>
    </source>
</evidence>
<dbReference type="RefSeq" id="WP_337693981.1">
    <property type="nucleotide sequence ID" value="NZ_JBBEGN010000002.1"/>
</dbReference>
<keyword evidence="5" id="KW-0288">FMN</keyword>
<protein>
    <submittedName>
        <fullName evidence="12">FAD-dependent oxidoreductase</fullName>
    </submittedName>
</protein>
<comment type="caution">
    <text evidence="12">The sequence shown here is derived from an EMBL/GenBank/DDBJ whole genome shotgun (WGS) entry which is preliminary data.</text>
</comment>
<dbReference type="SUPFAM" id="SSF51395">
    <property type="entry name" value="FMN-linked oxidoreductases"/>
    <property type="match status" value="1"/>
</dbReference>
<keyword evidence="7" id="KW-0560">Oxidoreductase</keyword>
<dbReference type="PANTHER" id="PTHR42917:SF2">
    <property type="entry name" value="2,4-DIENOYL-COA REDUCTASE [(2E)-ENOYL-COA-PRODUCING]"/>
    <property type="match status" value="1"/>
</dbReference>
<dbReference type="InterPro" id="IPR001763">
    <property type="entry name" value="Rhodanese-like_dom"/>
</dbReference>
<dbReference type="SUPFAM" id="SSF51971">
    <property type="entry name" value="Nucleotide-binding domain"/>
    <property type="match status" value="2"/>
</dbReference>
<keyword evidence="4" id="KW-0285">Flavoprotein</keyword>
<evidence type="ECO:0000256" key="1">
    <source>
        <dbReference type="ARBA" id="ARBA00001917"/>
    </source>
</evidence>
<keyword evidence="8" id="KW-0408">Iron</keyword>
<dbReference type="Proteomes" id="UP001385809">
    <property type="component" value="Unassembled WGS sequence"/>
</dbReference>
<evidence type="ECO:0000256" key="5">
    <source>
        <dbReference type="ARBA" id="ARBA00022643"/>
    </source>
</evidence>
<dbReference type="Pfam" id="PF13450">
    <property type="entry name" value="NAD_binding_8"/>
    <property type="match status" value="1"/>
</dbReference>
<dbReference type="Pfam" id="PF00724">
    <property type="entry name" value="Oxidored_FMN"/>
    <property type="match status" value="1"/>
</dbReference>
<evidence type="ECO:0000256" key="2">
    <source>
        <dbReference type="ARBA" id="ARBA00001966"/>
    </source>
</evidence>
<evidence type="ECO:0000256" key="3">
    <source>
        <dbReference type="ARBA" id="ARBA00011048"/>
    </source>
</evidence>
<dbReference type="EMBL" id="JBBEGN010000002">
    <property type="protein sequence ID" value="MEJ2867375.1"/>
    <property type="molecule type" value="Genomic_DNA"/>
</dbReference>
<keyword evidence="9" id="KW-0411">Iron-sulfur</keyword>
<feature type="domain" description="Rhodanese" evidence="11">
    <location>
        <begin position="528"/>
        <end position="573"/>
    </location>
</feature>
<name>A0ABU8ML42_9PSEU</name>